<dbReference type="EMBL" id="ABFK02000020">
    <property type="protein sequence ID" value="EDS02284.1"/>
    <property type="molecule type" value="Genomic_DNA"/>
</dbReference>
<reference evidence="2" key="2">
    <citation type="submission" date="2013-09" db="EMBL/GenBank/DDBJ databases">
        <title>Draft genome sequence of Alistipes putredinis (DSM 17216).</title>
        <authorList>
            <person name="Sudarsanam P."/>
            <person name="Ley R."/>
            <person name="Guruge J."/>
            <person name="Turnbaugh P.J."/>
            <person name="Mahowald M."/>
            <person name="Liep D."/>
            <person name="Gordon J."/>
        </authorList>
    </citation>
    <scope>NUCLEOTIDE SEQUENCE</scope>
    <source>
        <strain evidence="2">DSM 17216</strain>
    </source>
</reference>
<dbReference type="RefSeq" id="WP_004327846.1">
    <property type="nucleotide sequence ID" value="NZ_DS499577.1"/>
</dbReference>
<dbReference type="Proteomes" id="UP000005819">
    <property type="component" value="Unassembled WGS sequence"/>
</dbReference>
<evidence type="ECO:0000313" key="2">
    <source>
        <dbReference type="EMBL" id="EDS02284.1"/>
    </source>
</evidence>
<proteinExistence type="predicted"/>
<dbReference type="HOGENOM" id="CLU_1324160_0_0_10"/>
<keyword evidence="3" id="KW-1185">Reference proteome</keyword>
<dbReference type="GeneID" id="73802372"/>
<gene>
    <name evidence="2" type="ORF">ALIPUT_01804</name>
</gene>
<comment type="caution">
    <text evidence="2">The sequence shown here is derived from an EMBL/GenBank/DDBJ whole genome shotgun (WGS) entry which is preliminary data.</text>
</comment>
<dbReference type="AlphaFoldDB" id="B0MXG0"/>
<feature type="compositionally biased region" description="Basic and acidic residues" evidence="1">
    <location>
        <begin position="30"/>
        <end position="39"/>
    </location>
</feature>
<sequence>MLLFLASLGCSDKAENTSPEAPSEEQPTPKPEKPEFVDKNTTMEENIGEEYPDCYYTYFRMQNASQENAIFFISTKMSASGDMIRIAPGEQGTWGQMMEKMLWIDDNDVLVKNLDALGFVQLYFNVPPITEDNYHAITPDVDTCAQYSFFDPMTESQRGTPRDQSAWVLEEFPDRPNAVRWTYRITDKDYKEAVRQTLERWADRDEE</sequence>
<organism evidence="2 3">
    <name type="scientific">Alistipes putredinis DSM 17216</name>
    <dbReference type="NCBI Taxonomy" id="445970"/>
    <lineage>
        <taxon>Bacteria</taxon>
        <taxon>Pseudomonadati</taxon>
        <taxon>Bacteroidota</taxon>
        <taxon>Bacteroidia</taxon>
        <taxon>Bacteroidales</taxon>
        <taxon>Rikenellaceae</taxon>
        <taxon>Alistipes</taxon>
    </lineage>
</organism>
<evidence type="ECO:0000313" key="3">
    <source>
        <dbReference type="Proteomes" id="UP000005819"/>
    </source>
</evidence>
<reference evidence="2" key="1">
    <citation type="submission" date="2007-10" db="EMBL/GenBank/DDBJ databases">
        <authorList>
            <person name="Fulton L."/>
            <person name="Clifton S."/>
            <person name="Fulton B."/>
            <person name="Xu J."/>
            <person name="Minx P."/>
            <person name="Pepin K.H."/>
            <person name="Johnson M."/>
            <person name="Thiruvilangam P."/>
            <person name="Bhonagiri V."/>
            <person name="Nash W.E."/>
            <person name="Mardis E.R."/>
            <person name="Wilson R.K."/>
        </authorList>
    </citation>
    <scope>NUCLEOTIDE SEQUENCE [LARGE SCALE GENOMIC DNA]</scope>
    <source>
        <strain evidence="2">DSM 17216</strain>
    </source>
</reference>
<protein>
    <submittedName>
        <fullName evidence="2">Uncharacterized protein</fullName>
    </submittedName>
</protein>
<evidence type="ECO:0000256" key="1">
    <source>
        <dbReference type="SAM" id="MobiDB-lite"/>
    </source>
</evidence>
<dbReference type="OrthoDB" id="9913385at2"/>
<accession>B0MXG0</accession>
<name>B0MXG0_9BACT</name>
<feature type="region of interest" description="Disordered" evidence="1">
    <location>
        <begin position="8"/>
        <end position="39"/>
    </location>
</feature>